<feature type="region of interest" description="Disordered" evidence="1">
    <location>
        <begin position="41"/>
        <end position="74"/>
    </location>
</feature>
<dbReference type="EnsemblProtists" id="EOD33226">
    <property type="protein sequence ID" value="EOD33226"/>
    <property type="gene ID" value="EMIHUDRAFT_202474"/>
</dbReference>
<name>A0A0D3KBU1_EMIH1</name>
<reference evidence="3" key="1">
    <citation type="journal article" date="2013" name="Nature">
        <title>Pan genome of the phytoplankton Emiliania underpins its global distribution.</title>
        <authorList>
            <person name="Read B.A."/>
            <person name="Kegel J."/>
            <person name="Klute M.J."/>
            <person name="Kuo A."/>
            <person name="Lefebvre S.C."/>
            <person name="Maumus F."/>
            <person name="Mayer C."/>
            <person name="Miller J."/>
            <person name="Monier A."/>
            <person name="Salamov A."/>
            <person name="Young J."/>
            <person name="Aguilar M."/>
            <person name="Claverie J.M."/>
            <person name="Frickenhaus S."/>
            <person name="Gonzalez K."/>
            <person name="Herman E.K."/>
            <person name="Lin Y.C."/>
            <person name="Napier J."/>
            <person name="Ogata H."/>
            <person name="Sarno A.F."/>
            <person name="Shmutz J."/>
            <person name="Schroeder D."/>
            <person name="de Vargas C."/>
            <person name="Verret F."/>
            <person name="von Dassow P."/>
            <person name="Valentin K."/>
            <person name="Van de Peer Y."/>
            <person name="Wheeler G."/>
            <person name="Dacks J.B."/>
            <person name="Delwiche C.F."/>
            <person name="Dyhrman S.T."/>
            <person name="Glockner G."/>
            <person name="John U."/>
            <person name="Richards T."/>
            <person name="Worden A.Z."/>
            <person name="Zhang X."/>
            <person name="Grigoriev I.V."/>
            <person name="Allen A.E."/>
            <person name="Bidle K."/>
            <person name="Borodovsky M."/>
            <person name="Bowler C."/>
            <person name="Brownlee C."/>
            <person name="Cock J.M."/>
            <person name="Elias M."/>
            <person name="Gladyshev V.N."/>
            <person name="Groth M."/>
            <person name="Guda C."/>
            <person name="Hadaegh A."/>
            <person name="Iglesias-Rodriguez M.D."/>
            <person name="Jenkins J."/>
            <person name="Jones B.M."/>
            <person name="Lawson T."/>
            <person name="Leese F."/>
            <person name="Lindquist E."/>
            <person name="Lobanov A."/>
            <person name="Lomsadze A."/>
            <person name="Malik S.B."/>
            <person name="Marsh M.E."/>
            <person name="Mackinder L."/>
            <person name="Mock T."/>
            <person name="Mueller-Roeber B."/>
            <person name="Pagarete A."/>
            <person name="Parker M."/>
            <person name="Probert I."/>
            <person name="Quesneville H."/>
            <person name="Raines C."/>
            <person name="Rensing S.A."/>
            <person name="Riano-Pachon D.M."/>
            <person name="Richier S."/>
            <person name="Rokitta S."/>
            <person name="Shiraiwa Y."/>
            <person name="Soanes D.M."/>
            <person name="van der Giezen M."/>
            <person name="Wahlund T.M."/>
            <person name="Williams B."/>
            <person name="Wilson W."/>
            <person name="Wolfe G."/>
            <person name="Wurch L.L."/>
        </authorList>
    </citation>
    <scope>NUCLEOTIDE SEQUENCE</scope>
</reference>
<dbReference type="AlphaFoldDB" id="A0A0D3KBU1"/>
<organism evidence="2 3">
    <name type="scientific">Emiliania huxleyi (strain CCMP1516)</name>
    <dbReference type="NCBI Taxonomy" id="280463"/>
    <lineage>
        <taxon>Eukaryota</taxon>
        <taxon>Haptista</taxon>
        <taxon>Haptophyta</taxon>
        <taxon>Prymnesiophyceae</taxon>
        <taxon>Isochrysidales</taxon>
        <taxon>Noelaerhabdaceae</taxon>
        <taxon>Emiliania</taxon>
    </lineage>
</organism>
<dbReference type="KEGG" id="ehx:EMIHUDRAFT_202474"/>
<evidence type="ECO:0000256" key="1">
    <source>
        <dbReference type="SAM" id="MobiDB-lite"/>
    </source>
</evidence>
<dbReference type="HOGENOM" id="CLU_666367_0_0_1"/>
<dbReference type="Gene3D" id="3.40.50.150">
    <property type="entry name" value="Vaccinia Virus protein VP39"/>
    <property type="match status" value="1"/>
</dbReference>
<dbReference type="GeneID" id="17278497"/>
<evidence type="ECO:0000313" key="2">
    <source>
        <dbReference type="EnsemblProtists" id="EOD33226"/>
    </source>
</evidence>
<dbReference type="PaxDb" id="2903-EOD33226"/>
<proteinExistence type="predicted"/>
<keyword evidence="3" id="KW-1185">Reference proteome</keyword>
<accession>A0A0D3KBU1</accession>
<feature type="compositionally biased region" description="Low complexity" evidence="1">
    <location>
        <begin position="41"/>
        <end position="70"/>
    </location>
</feature>
<reference evidence="2" key="2">
    <citation type="submission" date="2024-10" db="UniProtKB">
        <authorList>
            <consortium name="EnsemblProtists"/>
        </authorList>
    </citation>
    <scope>IDENTIFICATION</scope>
</reference>
<evidence type="ECO:0000313" key="3">
    <source>
        <dbReference type="Proteomes" id="UP000013827"/>
    </source>
</evidence>
<protein>
    <submittedName>
        <fullName evidence="2">Uncharacterized protein</fullName>
    </submittedName>
</protein>
<dbReference type="InterPro" id="IPR029063">
    <property type="entry name" value="SAM-dependent_MTases_sf"/>
</dbReference>
<sequence>MPSMSPSHSRHAPAAPPLSLLAGFAVGGLLGFAAGRHSAATSSSPAGSPVAGDAPAASAADSAASAVSPSRRSDPLSIHADLHRIALQTGTDKATRHQFTLFYPFFLEHLRQSAFDMLEIGVFQEQSLQMWDRYLPRATVFGADKKAYTSPRILRLDQGSRADLRRVARLRNWSVVLDDGSHKPSHQLRTFREFFPRLPPGGVYIIEDIETNYWARASGMGLKPYGWTMSDETEETDMVELFRAAVHRVLNREFQCWRDAPVFSGALDAMIGSVYFVRNAVVVTKAPREYVDTRNRGRAHYRFRFLQNCSEERWWRRGRKLQARPDGGERRCKTVKKPLRDTAARNTAIGFLAFYFMFYMGCAQAAGRGPGGLQPSLRESVTAPLCRRVRVQRRITRMVHRSDLCVVESARHS</sequence>
<dbReference type="SUPFAM" id="SSF53335">
    <property type="entry name" value="S-adenosyl-L-methionine-dependent methyltransferases"/>
    <property type="match status" value="1"/>
</dbReference>
<dbReference type="RefSeq" id="XP_005785655.1">
    <property type="nucleotide sequence ID" value="XM_005785598.1"/>
</dbReference>
<dbReference type="STRING" id="2903.R1FCM4"/>
<dbReference type="Proteomes" id="UP000013827">
    <property type="component" value="Unassembled WGS sequence"/>
</dbReference>